<keyword evidence="4" id="KW-0808">Transferase</keyword>
<dbReference type="PANTHER" id="PTHR15503:SF45">
    <property type="entry name" value="RNA-DIRECTED DNA POLYMERASE HOMOLOG"/>
    <property type="match status" value="1"/>
</dbReference>
<reference evidence="4" key="1">
    <citation type="journal article" date="2019" name="Sci. Rep.">
        <title>Draft genome of Tanacetum cinerariifolium, the natural source of mosquito coil.</title>
        <authorList>
            <person name="Yamashiro T."/>
            <person name="Shiraishi A."/>
            <person name="Satake H."/>
            <person name="Nakayama K."/>
        </authorList>
    </citation>
    <scope>NUCLEOTIDE SEQUENCE</scope>
</reference>
<feature type="region of interest" description="Disordered" evidence="2">
    <location>
        <begin position="603"/>
        <end position="665"/>
    </location>
</feature>
<feature type="region of interest" description="Disordered" evidence="2">
    <location>
        <begin position="269"/>
        <end position="323"/>
    </location>
</feature>
<dbReference type="InterPro" id="IPR043502">
    <property type="entry name" value="DNA/RNA_pol_sf"/>
</dbReference>
<dbReference type="InterPro" id="IPR021109">
    <property type="entry name" value="Peptidase_aspartic_dom_sf"/>
</dbReference>
<feature type="non-terminal residue" evidence="4">
    <location>
        <position position="1"/>
    </location>
</feature>
<feature type="compositionally biased region" description="Basic and acidic residues" evidence="2">
    <location>
        <begin position="603"/>
        <end position="612"/>
    </location>
</feature>
<feature type="compositionally biased region" description="Low complexity" evidence="2">
    <location>
        <begin position="401"/>
        <end position="413"/>
    </location>
</feature>
<keyword evidence="4" id="KW-0548">Nucleotidyltransferase</keyword>
<evidence type="ECO:0000256" key="2">
    <source>
        <dbReference type="SAM" id="MobiDB-lite"/>
    </source>
</evidence>
<feature type="compositionally biased region" description="Low complexity" evidence="2">
    <location>
        <begin position="651"/>
        <end position="662"/>
    </location>
</feature>
<keyword evidence="4" id="KW-0695">RNA-directed DNA polymerase</keyword>
<dbReference type="Gene3D" id="2.40.70.10">
    <property type="entry name" value="Acid Proteases"/>
    <property type="match status" value="1"/>
</dbReference>
<dbReference type="PANTHER" id="PTHR15503">
    <property type="entry name" value="LDOC1 RELATED"/>
    <property type="match status" value="1"/>
</dbReference>
<dbReference type="Gene3D" id="3.10.10.10">
    <property type="entry name" value="HIV Type 1 Reverse Transcriptase, subunit A, domain 1"/>
    <property type="match status" value="1"/>
</dbReference>
<evidence type="ECO:0000313" key="4">
    <source>
        <dbReference type="EMBL" id="GEX87787.1"/>
    </source>
</evidence>
<keyword evidence="1" id="KW-0175">Coiled coil</keyword>
<dbReference type="Pfam" id="PF08284">
    <property type="entry name" value="RVP_2"/>
    <property type="match status" value="1"/>
</dbReference>
<feature type="coiled-coil region" evidence="1">
    <location>
        <begin position="55"/>
        <end position="82"/>
    </location>
</feature>
<feature type="compositionally biased region" description="Gly residues" evidence="2">
    <location>
        <begin position="562"/>
        <end position="571"/>
    </location>
</feature>
<proteinExistence type="predicted"/>
<evidence type="ECO:0000256" key="1">
    <source>
        <dbReference type="SAM" id="Coils"/>
    </source>
</evidence>
<dbReference type="CDD" id="cd00303">
    <property type="entry name" value="retropepsin_like"/>
    <property type="match status" value="1"/>
</dbReference>
<name>A0A699H9Y3_TANCI</name>
<feature type="domain" description="Tf2-1-like SH3-like" evidence="3">
    <location>
        <begin position="1014"/>
        <end position="1062"/>
    </location>
</feature>
<comment type="caution">
    <text evidence="4">The sequence shown here is derived from an EMBL/GenBank/DDBJ whole genome shotgun (WGS) entry which is preliminary data.</text>
</comment>
<dbReference type="Gene3D" id="3.30.70.270">
    <property type="match status" value="1"/>
</dbReference>
<dbReference type="GO" id="GO:0003964">
    <property type="term" value="F:RNA-directed DNA polymerase activity"/>
    <property type="evidence" value="ECO:0007669"/>
    <property type="project" value="UniProtKB-KW"/>
</dbReference>
<dbReference type="SUPFAM" id="SSF56672">
    <property type="entry name" value="DNA/RNA polymerases"/>
    <property type="match status" value="1"/>
</dbReference>
<gene>
    <name evidence="4" type="ORF">Tci_359762</name>
</gene>
<dbReference type="AlphaFoldDB" id="A0A699H9Y3"/>
<feature type="compositionally biased region" description="Low complexity" evidence="2">
    <location>
        <begin position="281"/>
        <end position="315"/>
    </location>
</feature>
<dbReference type="Pfam" id="PF24626">
    <property type="entry name" value="SH3_Tf2-1"/>
    <property type="match status" value="1"/>
</dbReference>
<feature type="region of interest" description="Disordered" evidence="2">
    <location>
        <begin position="342"/>
        <end position="361"/>
    </location>
</feature>
<sequence>RKETEVPYIEPQTEESVPIPSNDPLPSGEDRMQLSKLMEIYAKLSDSVLSLEKIKTNQAAKIEKLKKRVKKLKGKKKKRTHRLKRMYKVGLSARIVSFDEEGLGDQEDASKQGRISEIDSDEDLSLIDETIQDHGRMNEEDMFGVNDLDGDEAKDKGKGIMVEPKKPFKKKEQIMTDEEVARKLKAEMKAKMEEEERIAKEKVEANITLIEECDNVQVTINADKHLAEQLQAQEIEHLSIEERSKLLVEIIESRIKYFAAKRAEEIRNKPPIKAQQKNHFSFVDSSRDLSSSSSSETSSNPSLDDLSDSSPDHSLPAPPSGIRPSHHLCLLIPSIPRLSAAITDRPSHDSSSTNHSRKRSRSPVAFVTLSLPIPRALSSARADLLPAPKRIRSPDLTTNLEVSSAESSEPSMSTDVEMDDDVERSDRIDIDLDIQEEINECVAYADALRARGIDVRVDKVTYPRDQGHVIIVTGQQSADMLERIRELEQDSMRLKDMMDVASQRVTWTMPNTQSGASRTREGVNKQIDRRVAKALGARDAARNLEPLVGDGGEQEEVNGNRGVNGNGNGDGGGNGYNLKEDFRNWCCCILEWSQMRRTTSRDSLEEFGEQSKKQPWQQPIFKRQNVGGQHIARDYTVRNNEKNRKDCPKLRNQNRGNKNGNKTGSNEATARAYAIGGGGANLDSNVVMGTFLLNNCYASMLFDSGVDMNFVSSTFSSFLDVAPSTLDTSYAIELADGRISETNVVLRGCTLGLLGHPFDIDLMPIKLGSFNVIINMDWLAKYHTLIVYDEKVIRVPYKDEVLIIRGDDYDGRITSKKTEDKSKEKRLEDVPIVQEFLEVFLENLLGLPPPRQVEFQINLVPGAAPVARAMYQLAPSKMQELSTQLQELSDKGFIRPNSSPWGALSRKEHEGHLKLIMRLLKKEELYAKFSKCEFWLSKVQFLGHVIDSKGIHVDPAKILSAQSKAKKEENFINKDLHGTRLDMSTAYHPQIDGQSERTIQTLEGSIAMEKGDTFWQTGKLNPRNIGPFKIIAKVATVAYRLELSEQLSRVYSTFHVLNLKKFISDEPLAIPLDEIQVDDKLHFIKEPVEIIDREVKRLKHSRIPIVKVRSNSRIGPEFT</sequence>
<feature type="compositionally biased region" description="Basic and acidic residues" evidence="2">
    <location>
        <begin position="631"/>
        <end position="649"/>
    </location>
</feature>
<feature type="coiled-coil region" evidence="1">
    <location>
        <begin position="477"/>
        <end position="504"/>
    </location>
</feature>
<feature type="region of interest" description="Disordered" evidence="2">
    <location>
        <begin position="395"/>
        <end position="421"/>
    </location>
</feature>
<dbReference type="EMBL" id="BKCJ010136141">
    <property type="protein sequence ID" value="GEX87787.1"/>
    <property type="molecule type" value="Genomic_DNA"/>
</dbReference>
<dbReference type="InterPro" id="IPR043128">
    <property type="entry name" value="Rev_trsase/Diguanyl_cyclase"/>
</dbReference>
<protein>
    <submittedName>
        <fullName evidence="4">Putative reverse transcriptase domain-containing protein</fullName>
    </submittedName>
</protein>
<dbReference type="InterPro" id="IPR056924">
    <property type="entry name" value="SH3_Tf2-1"/>
</dbReference>
<dbReference type="InterPro" id="IPR032567">
    <property type="entry name" value="RTL1-rel"/>
</dbReference>
<organism evidence="4">
    <name type="scientific">Tanacetum cinerariifolium</name>
    <name type="common">Dalmatian daisy</name>
    <name type="synonym">Chrysanthemum cinerariifolium</name>
    <dbReference type="NCBI Taxonomy" id="118510"/>
    <lineage>
        <taxon>Eukaryota</taxon>
        <taxon>Viridiplantae</taxon>
        <taxon>Streptophyta</taxon>
        <taxon>Embryophyta</taxon>
        <taxon>Tracheophyta</taxon>
        <taxon>Spermatophyta</taxon>
        <taxon>Magnoliopsida</taxon>
        <taxon>eudicotyledons</taxon>
        <taxon>Gunneridae</taxon>
        <taxon>Pentapetalae</taxon>
        <taxon>asterids</taxon>
        <taxon>campanulids</taxon>
        <taxon>Asterales</taxon>
        <taxon>Asteraceae</taxon>
        <taxon>Asteroideae</taxon>
        <taxon>Anthemideae</taxon>
        <taxon>Anthemidinae</taxon>
        <taxon>Tanacetum</taxon>
    </lineage>
</organism>
<feature type="region of interest" description="Disordered" evidence="2">
    <location>
        <begin position="1"/>
        <end position="30"/>
    </location>
</feature>
<feature type="region of interest" description="Disordered" evidence="2">
    <location>
        <begin position="547"/>
        <end position="571"/>
    </location>
</feature>
<evidence type="ECO:0000259" key="3">
    <source>
        <dbReference type="Pfam" id="PF24626"/>
    </source>
</evidence>
<accession>A0A699H9Y3</accession>